<evidence type="ECO:0000313" key="2">
    <source>
        <dbReference type="Proteomes" id="UP000552644"/>
    </source>
</evidence>
<sequence>MSTSPATGRLTFTTTTCFVVRCFDCATPFGYDGEIHFFTLEAARRDLESTGWSRAHDAESPGRDVPADAERWRCRDCATARICAAVGHQPSPMASWFDRRTGVSFQDGQVCERCNIYLAKPVRKLSPADYPIEDTLIRYLHWDHASLPEGADLTAAVAVLIDQANALGWLTRWDAYLAAHPDAVRHDRDDTLDIAAGITAADQLITLVGKLRQQLTQAVIPAAAPHMVTTNPDA</sequence>
<evidence type="ECO:0000313" key="1">
    <source>
        <dbReference type="EMBL" id="MBB4917409.1"/>
    </source>
</evidence>
<dbReference type="Proteomes" id="UP000552644">
    <property type="component" value="Unassembled WGS sequence"/>
</dbReference>
<accession>A0A7W7QPJ2</accession>
<dbReference type="RefSeq" id="WP_184717601.1">
    <property type="nucleotide sequence ID" value="NZ_JACHJP010000004.1"/>
</dbReference>
<comment type="caution">
    <text evidence="1">The sequence shown here is derived from an EMBL/GenBank/DDBJ whole genome shotgun (WGS) entry which is preliminary data.</text>
</comment>
<organism evidence="1 2">
    <name type="scientific">Streptosporangium saharense</name>
    <dbReference type="NCBI Taxonomy" id="1706840"/>
    <lineage>
        <taxon>Bacteria</taxon>
        <taxon>Bacillati</taxon>
        <taxon>Actinomycetota</taxon>
        <taxon>Actinomycetes</taxon>
        <taxon>Streptosporangiales</taxon>
        <taxon>Streptosporangiaceae</taxon>
        <taxon>Streptosporangium</taxon>
    </lineage>
</organism>
<dbReference type="AlphaFoldDB" id="A0A7W7QPJ2"/>
<name>A0A7W7QPJ2_9ACTN</name>
<reference evidence="1 2" key="1">
    <citation type="submission" date="2020-08" db="EMBL/GenBank/DDBJ databases">
        <title>Genomic Encyclopedia of Type Strains, Phase III (KMG-III): the genomes of soil and plant-associated and newly described type strains.</title>
        <authorList>
            <person name="Whitman W."/>
        </authorList>
    </citation>
    <scope>NUCLEOTIDE SEQUENCE [LARGE SCALE GENOMIC DNA]</scope>
    <source>
        <strain evidence="1 2">CECT 8840</strain>
    </source>
</reference>
<gene>
    <name evidence="1" type="ORF">FHS44_004517</name>
</gene>
<dbReference type="EMBL" id="JACHJP010000004">
    <property type="protein sequence ID" value="MBB4917409.1"/>
    <property type="molecule type" value="Genomic_DNA"/>
</dbReference>
<proteinExistence type="predicted"/>
<protein>
    <submittedName>
        <fullName evidence="1">Uncharacterized protein</fullName>
    </submittedName>
</protein>
<keyword evidence="2" id="KW-1185">Reference proteome</keyword>